<proteinExistence type="predicted"/>
<protein>
    <recommendedName>
        <fullName evidence="4">DUF4190 domain-containing protein</fullName>
    </recommendedName>
</protein>
<organism evidence="2 3">
    <name type="scientific">Arcanobacterium phocisimile</name>
    <dbReference type="NCBI Taxonomy" id="1302235"/>
    <lineage>
        <taxon>Bacteria</taxon>
        <taxon>Bacillati</taxon>
        <taxon>Actinomycetota</taxon>
        <taxon>Actinomycetes</taxon>
        <taxon>Actinomycetales</taxon>
        <taxon>Actinomycetaceae</taxon>
        <taxon>Arcanobacterium</taxon>
    </lineage>
</organism>
<sequence length="93" mass="10108">MENNVITSSKIPMRQSQQLYFGFILALLSVPLFFTVILPLSAIIVSRKERQANPESLPSAGGLYLGIVTLIAGLILAGVILFRLLSALVYPGY</sequence>
<feature type="transmembrane region" description="Helical" evidence="1">
    <location>
        <begin position="20"/>
        <end position="44"/>
    </location>
</feature>
<evidence type="ECO:0000313" key="2">
    <source>
        <dbReference type="EMBL" id="QRV01851.1"/>
    </source>
</evidence>
<reference evidence="2 3" key="1">
    <citation type="submission" date="2021-02" db="EMBL/GenBank/DDBJ databases">
        <title>Complete Genome Sequence of Arcanobacterium phocisimile strain DSM 26142T from a harbour seal.</title>
        <authorList>
            <person name="Borowiak M."/>
            <person name="Alssahen M."/>
            <person name="Malorny B."/>
            <person name="Laemmler C."/>
            <person name="Siebert U."/>
            <person name="Ploetz M."/>
            <person name="Abdulmawjood A."/>
        </authorList>
    </citation>
    <scope>NUCLEOTIDE SEQUENCE [LARGE SCALE GENOMIC DNA]</scope>
    <source>
        <strain evidence="2 3">DSM 26142</strain>
    </source>
</reference>
<evidence type="ECO:0000256" key="1">
    <source>
        <dbReference type="SAM" id="Phobius"/>
    </source>
</evidence>
<name>A0ABX7IFE0_9ACTO</name>
<dbReference type="EMBL" id="CP070228">
    <property type="protein sequence ID" value="QRV01851.1"/>
    <property type="molecule type" value="Genomic_DNA"/>
</dbReference>
<keyword evidence="1" id="KW-1133">Transmembrane helix</keyword>
<keyword evidence="3" id="KW-1185">Reference proteome</keyword>
<feature type="transmembrane region" description="Helical" evidence="1">
    <location>
        <begin position="64"/>
        <end position="90"/>
    </location>
</feature>
<keyword evidence="1" id="KW-0472">Membrane</keyword>
<gene>
    <name evidence="2" type="ORF">JTE88_07115</name>
</gene>
<dbReference type="RefSeq" id="WP_204423916.1">
    <property type="nucleotide sequence ID" value="NZ_CP070228.1"/>
</dbReference>
<dbReference type="Proteomes" id="UP000602653">
    <property type="component" value="Chromosome"/>
</dbReference>
<evidence type="ECO:0008006" key="4">
    <source>
        <dbReference type="Google" id="ProtNLM"/>
    </source>
</evidence>
<keyword evidence="1" id="KW-0812">Transmembrane</keyword>
<accession>A0ABX7IFE0</accession>
<evidence type="ECO:0000313" key="3">
    <source>
        <dbReference type="Proteomes" id="UP000602653"/>
    </source>
</evidence>